<name>A0ABT0KQR5_9GAMM</name>
<reference evidence="3 4" key="1">
    <citation type="submission" date="2022-01" db="EMBL/GenBank/DDBJ databases">
        <title>Whole genome-based taxonomy of the Shewanellaceae.</title>
        <authorList>
            <person name="Martin-Rodriguez A.J."/>
        </authorList>
    </citation>
    <scope>NUCLEOTIDE SEQUENCE [LARGE SCALE GENOMIC DNA]</scope>
    <source>
        <strain evidence="3 4">DSM 24955</strain>
    </source>
</reference>
<feature type="transmembrane region" description="Helical" evidence="1">
    <location>
        <begin position="68"/>
        <end position="86"/>
    </location>
</feature>
<feature type="transmembrane region" description="Helical" evidence="1">
    <location>
        <begin position="162"/>
        <end position="184"/>
    </location>
</feature>
<evidence type="ECO:0000256" key="2">
    <source>
        <dbReference type="SAM" id="SignalP"/>
    </source>
</evidence>
<accession>A0ABT0KQR5</accession>
<evidence type="ECO:0000313" key="3">
    <source>
        <dbReference type="EMBL" id="MCL1046185.1"/>
    </source>
</evidence>
<feature type="signal peptide" evidence="2">
    <location>
        <begin position="1"/>
        <end position="22"/>
    </location>
</feature>
<protein>
    <submittedName>
        <fullName evidence="3">Uncharacterized protein</fullName>
    </submittedName>
</protein>
<keyword evidence="4" id="KW-1185">Reference proteome</keyword>
<feature type="transmembrane region" description="Helical" evidence="1">
    <location>
        <begin position="124"/>
        <end position="150"/>
    </location>
</feature>
<gene>
    <name evidence="3" type="ORF">L2737_12720</name>
</gene>
<keyword evidence="1" id="KW-0472">Membrane</keyword>
<dbReference type="RefSeq" id="WP_248955952.1">
    <property type="nucleotide sequence ID" value="NZ_JAKIKU010000006.1"/>
</dbReference>
<keyword evidence="2" id="KW-0732">Signal</keyword>
<sequence>MQKKHLILSGLAGSLLAMPAYASTTSMANDSILILIALMAFSFINAILQACCYFSGQYVQSSFSQKHVTVSLLFPLAALIGFVSQYESFAQFVLYLGAVVLSIGTALIPMPLTNKKSPSRLSTLILLTGAIVILPLSIIVAPISIFSIALCHIGLKQTDIPPFAKFATVLTLLTSYGLLFYWLYQLITQVMS</sequence>
<proteinExistence type="predicted"/>
<feature type="transmembrane region" description="Helical" evidence="1">
    <location>
        <begin position="92"/>
        <end position="112"/>
    </location>
</feature>
<evidence type="ECO:0000313" key="4">
    <source>
        <dbReference type="Proteomes" id="UP001202134"/>
    </source>
</evidence>
<keyword evidence="1" id="KW-0812">Transmembrane</keyword>
<dbReference type="Proteomes" id="UP001202134">
    <property type="component" value="Unassembled WGS sequence"/>
</dbReference>
<feature type="chain" id="PRO_5045212771" evidence="2">
    <location>
        <begin position="23"/>
        <end position="192"/>
    </location>
</feature>
<dbReference type="EMBL" id="JAKIKU010000006">
    <property type="protein sequence ID" value="MCL1046185.1"/>
    <property type="molecule type" value="Genomic_DNA"/>
</dbReference>
<evidence type="ECO:0000256" key="1">
    <source>
        <dbReference type="SAM" id="Phobius"/>
    </source>
</evidence>
<keyword evidence="1" id="KW-1133">Transmembrane helix</keyword>
<comment type="caution">
    <text evidence="3">The sequence shown here is derived from an EMBL/GenBank/DDBJ whole genome shotgun (WGS) entry which is preliminary data.</text>
</comment>
<organism evidence="3 4">
    <name type="scientific">Shewanella electrodiphila</name>
    <dbReference type="NCBI Taxonomy" id="934143"/>
    <lineage>
        <taxon>Bacteria</taxon>
        <taxon>Pseudomonadati</taxon>
        <taxon>Pseudomonadota</taxon>
        <taxon>Gammaproteobacteria</taxon>
        <taxon>Alteromonadales</taxon>
        <taxon>Shewanellaceae</taxon>
        <taxon>Shewanella</taxon>
    </lineage>
</organism>
<feature type="transmembrane region" description="Helical" evidence="1">
    <location>
        <begin position="32"/>
        <end position="56"/>
    </location>
</feature>